<organism evidence="1 2">
    <name type="scientific">Prunus dulcis</name>
    <name type="common">Almond</name>
    <name type="synonym">Amygdalus dulcis</name>
    <dbReference type="NCBI Taxonomy" id="3755"/>
    <lineage>
        <taxon>Eukaryota</taxon>
        <taxon>Viridiplantae</taxon>
        <taxon>Streptophyta</taxon>
        <taxon>Embryophyta</taxon>
        <taxon>Tracheophyta</taxon>
        <taxon>Spermatophyta</taxon>
        <taxon>Magnoliopsida</taxon>
        <taxon>eudicotyledons</taxon>
        <taxon>Gunneridae</taxon>
        <taxon>Pentapetalae</taxon>
        <taxon>rosids</taxon>
        <taxon>fabids</taxon>
        <taxon>Rosales</taxon>
        <taxon>Rosaceae</taxon>
        <taxon>Amygdaloideae</taxon>
        <taxon>Amygdaleae</taxon>
        <taxon>Prunus</taxon>
    </lineage>
</organism>
<dbReference type="EMBL" id="JAJFAZ020000001">
    <property type="protein sequence ID" value="KAI5351084.1"/>
    <property type="molecule type" value="Genomic_DNA"/>
</dbReference>
<dbReference type="AlphaFoldDB" id="A0AAD4ZN47"/>
<name>A0AAD4ZN47_PRUDU</name>
<comment type="caution">
    <text evidence="1">The sequence shown here is derived from an EMBL/GenBank/DDBJ whole genome shotgun (WGS) entry which is preliminary data.</text>
</comment>
<proteinExistence type="predicted"/>
<evidence type="ECO:0000313" key="2">
    <source>
        <dbReference type="Proteomes" id="UP001054821"/>
    </source>
</evidence>
<accession>A0AAD4ZN47</accession>
<evidence type="ECO:0000313" key="1">
    <source>
        <dbReference type="EMBL" id="KAI5351084.1"/>
    </source>
</evidence>
<sequence>MIEEKLTPTTALLDGAKFAGLNTDNGGTIVHACPNAQRSNDLQILTLHELMATPNLETCEDSSADESAEGWKTFVKRAKHMAKHFPPNHRSITRLGIKIRGMSSLKIKSKKKKA</sequence>
<reference evidence="1 2" key="1">
    <citation type="journal article" date="2022" name="G3 (Bethesda)">
        <title>Whole-genome sequence and methylome profiling of the almond [Prunus dulcis (Mill.) D.A. Webb] cultivar 'Nonpareil'.</title>
        <authorList>
            <person name="D'Amico-Willman K.M."/>
            <person name="Ouma W.Z."/>
            <person name="Meulia T."/>
            <person name="Sideli G.M."/>
            <person name="Gradziel T.M."/>
            <person name="Fresnedo-Ramirez J."/>
        </authorList>
    </citation>
    <scope>NUCLEOTIDE SEQUENCE [LARGE SCALE GENOMIC DNA]</scope>
    <source>
        <strain evidence="1">Clone GOH B32 T37-40</strain>
    </source>
</reference>
<gene>
    <name evidence="1" type="ORF">L3X38_003975</name>
</gene>
<protein>
    <submittedName>
        <fullName evidence="1">Uncharacterized protein</fullName>
    </submittedName>
</protein>
<keyword evidence="2" id="KW-1185">Reference proteome</keyword>
<dbReference type="Proteomes" id="UP001054821">
    <property type="component" value="Chromosome 1"/>
</dbReference>